<evidence type="ECO:0000313" key="2">
    <source>
        <dbReference type="EMBL" id="AUW52998.1"/>
    </source>
</evidence>
<sequence length="135" mass="15963">MRTLCYKDTLNTIALCLYRLCIPLDIIYVIQGMVYTNTRMFEVARQTSVAPFSGTSRSAIKRRAMRENRCYKCGKDYHKNKCRSNTTSQQEFVEYFKEGPTRFNTEKARTNSMIILYHERQLERMEHHMNKGPST</sequence>
<name>A0A2K9ZXK0_9VIRU</name>
<keyword evidence="1" id="KW-0812">Transmembrane</keyword>
<protein>
    <submittedName>
        <fullName evidence="2">Nucleotide binding protein</fullName>
    </submittedName>
</protein>
<reference evidence="2" key="2">
    <citation type="journal article" date="2018" name="Plant Dis.">
        <title>First Report of Nerine latent virus in ornamental Crinum in the United States.</title>
        <authorList>
            <person name="Jordan R."/>
            <person name="Wingert M."/>
            <person name="Louden C."/>
            <person name="Guaragna M.A."/>
        </authorList>
    </citation>
    <scope>NUCLEOTIDE SEQUENCE</scope>
    <source>
        <strain evidence="2">Crinum-US</strain>
    </source>
</reference>
<dbReference type="EMBL" id="MG012804">
    <property type="protein sequence ID" value="AUW52998.1"/>
    <property type="molecule type" value="Genomic_RNA"/>
</dbReference>
<proteinExistence type="predicted"/>
<evidence type="ECO:0000256" key="1">
    <source>
        <dbReference type="SAM" id="Phobius"/>
    </source>
</evidence>
<organism evidence="2">
    <name type="scientific">Nerine latent virus</name>
    <dbReference type="NCBI Taxonomy" id="797075"/>
    <lineage>
        <taxon>Viruses</taxon>
        <taxon>Riboviria</taxon>
        <taxon>Orthornavirae</taxon>
        <taxon>Kitrinoviricota</taxon>
        <taxon>Alsuviricetes</taxon>
        <taxon>Tymovirales</taxon>
        <taxon>Betaflexiviridae</taxon>
        <taxon>Quinvirinae</taxon>
        <taxon>Carlavirus</taxon>
        <taxon>Carlavirus latensnerinis</taxon>
    </lineage>
</organism>
<reference evidence="2" key="1">
    <citation type="submission" date="2017-09" db="EMBL/GenBank/DDBJ databases">
        <authorList>
            <person name="Ehlers B."/>
            <person name="Leendertz F.H."/>
        </authorList>
    </citation>
    <scope>NUCLEOTIDE SEQUENCE</scope>
    <source>
        <strain evidence="2">Crinum-US</strain>
    </source>
</reference>
<keyword evidence="1" id="KW-1133">Transmembrane helix</keyword>
<feature type="transmembrane region" description="Helical" evidence="1">
    <location>
        <begin position="12"/>
        <end position="30"/>
    </location>
</feature>
<dbReference type="Pfam" id="PF05515">
    <property type="entry name" value="Viral_NABP"/>
    <property type="match status" value="1"/>
</dbReference>
<dbReference type="InterPro" id="IPR008891">
    <property type="entry name" value="Viral_NABP"/>
</dbReference>
<accession>A0A2K9ZXK0</accession>
<keyword evidence="1" id="KW-0472">Membrane</keyword>